<dbReference type="EMBL" id="JASVEJ010000001">
    <property type="protein sequence ID" value="MDL5055926.1"/>
    <property type="molecule type" value="Genomic_DNA"/>
</dbReference>
<proteinExistence type="predicted"/>
<evidence type="ECO:0000313" key="1">
    <source>
        <dbReference type="EMBL" id="MDL5055926.1"/>
    </source>
</evidence>
<keyword evidence="2" id="KW-1185">Reference proteome</keyword>
<evidence type="ECO:0000313" key="2">
    <source>
        <dbReference type="Proteomes" id="UP001230986"/>
    </source>
</evidence>
<comment type="caution">
    <text evidence="1">The sequence shown here is derived from an EMBL/GenBank/DDBJ whole genome shotgun (WGS) entry which is preliminary data.</text>
</comment>
<dbReference type="Proteomes" id="UP001230986">
    <property type="component" value="Unassembled WGS sequence"/>
</dbReference>
<name>A0ABT7LV55_9CYAN</name>
<accession>A0ABT7LV55</accession>
<reference evidence="1 2" key="1">
    <citation type="submission" date="2023-06" db="EMBL/GenBank/DDBJ databases">
        <title>Whole genome sequence of Oscillatoria calcuttensis NRMC-F 0142.</title>
        <authorList>
            <person name="Shakena Fathima T."/>
            <person name="Muralitharan G."/>
            <person name="Thajuddin N."/>
        </authorList>
    </citation>
    <scope>NUCLEOTIDE SEQUENCE [LARGE SCALE GENOMIC DNA]</scope>
    <source>
        <strain evidence="1 2">NRMC-F 0142</strain>
    </source>
</reference>
<organism evidence="1 2">
    <name type="scientific">Geitlerinema calcuttense NRMC-F 0142</name>
    <dbReference type="NCBI Taxonomy" id="2922238"/>
    <lineage>
        <taxon>Bacteria</taxon>
        <taxon>Bacillati</taxon>
        <taxon>Cyanobacteriota</taxon>
        <taxon>Cyanophyceae</taxon>
        <taxon>Geitlerinematales</taxon>
        <taxon>Geitlerinemataceae</taxon>
        <taxon>Geitlerinema</taxon>
    </lineage>
</organism>
<protein>
    <submittedName>
        <fullName evidence="1">Uncharacterized protein</fullName>
    </submittedName>
</protein>
<sequence length="104" mass="12348">MTKSTFIKMLRLMKEADKQRDELYRLGIQIDNETDFEILSIIAKEAFGEQGWDWVNWWRWEVNYGRGYSISKPAATNNDGTPFIWNEASLWRAVKLTTKQREDV</sequence>
<gene>
    <name evidence="1" type="ORF">QQ055_00285</name>
</gene>
<dbReference type="RefSeq" id="WP_286004035.1">
    <property type="nucleotide sequence ID" value="NZ_JASVEJ010000001.1"/>
</dbReference>